<evidence type="ECO:0000256" key="9">
    <source>
        <dbReference type="RuleBase" id="RU362118"/>
    </source>
</evidence>
<accession>A0A2I1M5Z8</accession>
<evidence type="ECO:0000256" key="6">
    <source>
        <dbReference type="ARBA" id="ARBA00023167"/>
    </source>
</evidence>
<evidence type="ECO:0000256" key="8">
    <source>
        <dbReference type="PIRSR" id="PIRSR001434-2"/>
    </source>
</evidence>
<dbReference type="GO" id="GO:0016740">
    <property type="term" value="F:transferase activity"/>
    <property type="evidence" value="ECO:0007669"/>
    <property type="project" value="UniProtKB-KW"/>
</dbReference>
<evidence type="ECO:0000313" key="10">
    <source>
        <dbReference type="EMBL" id="PKZ15529.1"/>
    </source>
</evidence>
<protein>
    <recommendedName>
        <fullName evidence="3">cysteine-S-conjugate beta-lyase</fullName>
        <ecNumber evidence="3">4.4.1.13</ecNumber>
    </recommendedName>
</protein>
<dbReference type="FunFam" id="3.90.1150.10:FF:000033">
    <property type="entry name" value="Cystathionine gamma-synthase"/>
    <property type="match status" value="1"/>
</dbReference>
<evidence type="ECO:0000256" key="2">
    <source>
        <dbReference type="ARBA" id="ARBA00009077"/>
    </source>
</evidence>
<proteinExistence type="inferred from homology"/>
<comment type="caution">
    <text evidence="10">The sequence shown here is derived from an EMBL/GenBank/DDBJ whole genome shotgun (WGS) entry which is preliminary data.</text>
</comment>
<dbReference type="EMBL" id="PKGU01000002">
    <property type="protein sequence ID" value="PKZ15529.1"/>
    <property type="molecule type" value="Genomic_DNA"/>
</dbReference>
<dbReference type="GO" id="GO:0005737">
    <property type="term" value="C:cytoplasm"/>
    <property type="evidence" value="ECO:0007669"/>
    <property type="project" value="TreeGrafter"/>
</dbReference>
<dbReference type="InterPro" id="IPR054542">
    <property type="entry name" value="Cys_met_metab_PP"/>
</dbReference>
<dbReference type="PROSITE" id="PS00868">
    <property type="entry name" value="CYS_MET_METAB_PP"/>
    <property type="match status" value="1"/>
</dbReference>
<sequence>MFNTQLVHGQAVGNNSTRAVNPPIYNSSTFAFETVSEYPRWDYARSGNPTREAVGKQVALLEHGSAGFAFSSGLAAIHAAFSIFEPGDHIITGDNIYGGTYSIIHEYFEHWGLSFSEADTTREEALEQAFDAAFSQGKRVRAVYFEVLTNPLLKMSDVTVVARVAHAHGALVIIDNTFVTPLGQQPLDLGADIVLHSATKYLSGHSDVTAGVVATKSSELAEKLYFALNRVGGALSPQDSNLLRRGIQTLALRMERHQANAVDVARWLEGNEYVTHVNYPGLESNAYYALASSQLCTFGGVLSFEFDDRVDAEKMLDSLQLFTVAVSLGAVESLAELPCRMTHFELPREERLKHGITDGLVRLSIGIEDVRDLIADLDQAIHAALR</sequence>
<dbReference type="InterPro" id="IPR015424">
    <property type="entry name" value="PyrdxlP-dep_Trfase"/>
</dbReference>
<evidence type="ECO:0000313" key="11">
    <source>
        <dbReference type="Proteomes" id="UP000242263"/>
    </source>
</evidence>
<keyword evidence="7" id="KW-0456">Lyase</keyword>
<evidence type="ECO:0000256" key="1">
    <source>
        <dbReference type="ARBA" id="ARBA00001933"/>
    </source>
</evidence>
<dbReference type="SUPFAM" id="SSF53383">
    <property type="entry name" value="PLP-dependent transferases"/>
    <property type="match status" value="1"/>
</dbReference>
<dbReference type="Proteomes" id="UP000242263">
    <property type="component" value="Unassembled WGS sequence"/>
</dbReference>
<dbReference type="CDD" id="cd00614">
    <property type="entry name" value="CGS_like"/>
    <property type="match status" value="1"/>
</dbReference>
<gene>
    <name evidence="10" type="ORF">CYJ32_03960</name>
</gene>
<dbReference type="RefSeq" id="WP_034297801.1">
    <property type="nucleotide sequence ID" value="NZ_CAUPEW010000001.1"/>
</dbReference>
<keyword evidence="5 8" id="KW-0663">Pyridoxal phosphate</keyword>
<dbReference type="Pfam" id="PF01053">
    <property type="entry name" value="Cys_Met_Meta_PP"/>
    <property type="match status" value="1"/>
</dbReference>
<dbReference type="InterPro" id="IPR015421">
    <property type="entry name" value="PyrdxlP-dep_Trfase_major"/>
</dbReference>
<dbReference type="GO" id="GO:0047804">
    <property type="term" value="F:cysteine-S-conjugate beta-lyase activity"/>
    <property type="evidence" value="ECO:0007669"/>
    <property type="project" value="UniProtKB-EC"/>
</dbReference>
<dbReference type="PANTHER" id="PTHR11808">
    <property type="entry name" value="TRANS-SULFURATION ENZYME FAMILY MEMBER"/>
    <property type="match status" value="1"/>
</dbReference>
<dbReference type="InterPro" id="IPR000277">
    <property type="entry name" value="Cys/Met-Metab_PyrdxlP-dep_enz"/>
</dbReference>
<reference evidence="10 11" key="1">
    <citation type="submission" date="2017-12" db="EMBL/GenBank/DDBJ databases">
        <title>Phylogenetic diversity of female urinary microbiome.</title>
        <authorList>
            <person name="Thomas-White K."/>
            <person name="Wolfe A.J."/>
        </authorList>
    </citation>
    <scope>NUCLEOTIDE SEQUENCE [LARGE SCALE GENOMIC DNA]</scope>
    <source>
        <strain evidence="10 11">UMB0064</strain>
    </source>
</reference>
<dbReference type="FunFam" id="3.40.640.10:FF:000009">
    <property type="entry name" value="Cystathionine gamma-synthase homolog"/>
    <property type="match status" value="1"/>
</dbReference>
<dbReference type="EC" id="4.4.1.13" evidence="3"/>
<name>A0A2I1M5Z8_9BIFI</name>
<dbReference type="GO" id="GO:0030170">
    <property type="term" value="F:pyridoxal phosphate binding"/>
    <property type="evidence" value="ECO:0007669"/>
    <property type="project" value="InterPro"/>
</dbReference>
<organism evidence="10 11">
    <name type="scientific">Alloscardovia omnicolens</name>
    <dbReference type="NCBI Taxonomy" id="419015"/>
    <lineage>
        <taxon>Bacteria</taxon>
        <taxon>Bacillati</taxon>
        <taxon>Actinomycetota</taxon>
        <taxon>Actinomycetes</taxon>
        <taxon>Bifidobacteriales</taxon>
        <taxon>Bifidobacteriaceae</taxon>
        <taxon>Alloscardovia</taxon>
    </lineage>
</organism>
<comment type="cofactor">
    <cofactor evidence="1 9">
        <name>pyridoxal 5'-phosphate</name>
        <dbReference type="ChEBI" id="CHEBI:597326"/>
    </cofactor>
</comment>
<dbReference type="GO" id="GO:0009086">
    <property type="term" value="P:methionine biosynthetic process"/>
    <property type="evidence" value="ECO:0007669"/>
    <property type="project" value="UniProtKB-KW"/>
</dbReference>
<evidence type="ECO:0000256" key="5">
    <source>
        <dbReference type="ARBA" id="ARBA00022898"/>
    </source>
</evidence>
<evidence type="ECO:0000256" key="3">
    <source>
        <dbReference type="ARBA" id="ARBA00012224"/>
    </source>
</evidence>
<dbReference type="PANTHER" id="PTHR11808:SF50">
    <property type="entry name" value="CYSTATHIONINE BETA-LYASE"/>
    <property type="match status" value="1"/>
</dbReference>
<dbReference type="AlphaFoldDB" id="A0A2I1M5Z8"/>
<dbReference type="Gene3D" id="3.90.1150.10">
    <property type="entry name" value="Aspartate Aminotransferase, domain 1"/>
    <property type="match status" value="1"/>
</dbReference>
<dbReference type="PIRSF" id="PIRSF001434">
    <property type="entry name" value="CGS"/>
    <property type="match status" value="1"/>
</dbReference>
<feature type="modified residue" description="N6-(pyridoxal phosphate)lysine" evidence="8">
    <location>
        <position position="200"/>
    </location>
</feature>
<keyword evidence="6" id="KW-0486">Methionine biosynthesis</keyword>
<keyword evidence="10" id="KW-0808">Transferase</keyword>
<keyword evidence="4" id="KW-0028">Amino-acid biosynthesis</keyword>
<dbReference type="Gene3D" id="3.40.640.10">
    <property type="entry name" value="Type I PLP-dependent aspartate aminotransferase-like (Major domain)"/>
    <property type="match status" value="1"/>
</dbReference>
<dbReference type="GO" id="GO:0019346">
    <property type="term" value="P:transsulfuration"/>
    <property type="evidence" value="ECO:0007669"/>
    <property type="project" value="InterPro"/>
</dbReference>
<evidence type="ECO:0000256" key="7">
    <source>
        <dbReference type="ARBA" id="ARBA00023239"/>
    </source>
</evidence>
<evidence type="ECO:0000256" key="4">
    <source>
        <dbReference type="ARBA" id="ARBA00022605"/>
    </source>
</evidence>
<dbReference type="InterPro" id="IPR015422">
    <property type="entry name" value="PyrdxlP-dep_Trfase_small"/>
</dbReference>
<comment type="similarity">
    <text evidence="2 9">Belongs to the trans-sulfuration enzymes family.</text>
</comment>